<evidence type="ECO:0000256" key="1">
    <source>
        <dbReference type="SAM" id="Phobius"/>
    </source>
</evidence>
<dbReference type="InterPro" id="IPR012902">
    <property type="entry name" value="N_methyl_site"/>
</dbReference>
<keyword evidence="1" id="KW-0812">Transmembrane</keyword>
<reference evidence="2 3" key="1">
    <citation type="submission" date="2010-05" db="EMBL/GenBank/DDBJ databases">
        <title>Complete sequence of Thermincola sp. JR.</title>
        <authorList>
            <consortium name="US DOE Joint Genome Institute"/>
            <person name="Lucas S."/>
            <person name="Copeland A."/>
            <person name="Lapidus A."/>
            <person name="Cheng J.-F."/>
            <person name="Bruce D."/>
            <person name="Goodwin L."/>
            <person name="Pitluck S."/>
            <person name="Chertkov O."/>
            <person name="Detter J.C."/>
            <person name="Han C."/>
            <person name="Tapia R."/>
            <person name="Land M."/>
            <person name="Hauser L."/>
            <person name="Kyrpides N."/>
            <person name="Mikhailova N."/>
            <person name="Hazen T.C."/>
            <person name="Woyke T."/>
        </authorList>
    </citation>
    <scope>NUCLEOTIDE SEQUENCE [LARGE SCALE GENOMIC DNA]</scope>
    <source>
        <strain evidence="2 3">JR</strain>
    </source>
</reference>
<dbReference type="HOGENOM" id="CLU_1634598_0_0_9"/>
<dbReference type="Proteomes" id="UP000002377">
    <property type="component" value="Chromosome"/>
</dbReference>
<dbReference type="eggNOG" id="COG4966">
    <property type="taxonomic scope" value="Bacteria"/>
</dbReference>
<dbReference type="STRING" id="635013.TherJR_1747"/>
<proteinExistence type="predicted"/>
<name>D5X7M6_THEPJ</name>
<dbReference type="EMBL" id="CP002028">
    <property type="protein sequence ID" value="ADG82596.1"/>
    <property type="molecule type" value="Genomic_DNA"/>
</dbReference>
<organism evidence="2 3">
    <name type="scientific">Thermincola potens (strain JR)</name>
    <dbReference type="NCBI Taxonomy" id="635013"/>
    <lineage>
        <taxon>Bacteria</taxon>
        <taxon>Bacillati</taxon>
        <taxon>Bacillota</taxon>
        <taxon>Clostridia</taxon>
        <taxon>Eubacteriales</taxon>
        <taxon>Thermincolaceae</taxon>
        <taxon>Thermincola</taxon>
    </lineage>
</organism>
<accession>D5X7M6</accession>
<dbReference type="RefSeq" id="WP_013120609.1">
    <property type="nucleotide sequence ID" value="NC_014152.1"/>
</dbReference>
<keyword evidence="1" id="KW-0472">Membrane</keyword>
<dbReference type="AlphaFoldDB" id="D5X7M6"/>
<evidence type="ECO:0000313" key="2">
    <source>
        <dbReference type="EMBL" id="ADG82596.1"/>
    </source>
</evidence>
<gene>
    <name evidence="2" type="ordered locus">TherJR_1747</name>
</gene>
<dbReference type="Pfam" id="PF07963">
    <property type="entry name" value="N_methyl"/>
    <property type="match status" value="1"/>
</dbReference>
<evidence type="ECO:0008006" key="4">
    <source>
        <dbReference type="Google" id="ProtNLM"/>
    </source>
</evidence>
<evidence type="ECO:0000313" key="3">
    <source>
        <dbReference type="Proteomes" id="UP000002377"/>
    </source>
</evidence>
<keyword evidence="3" id="KW-1185">Reference proteome</keyword>
<protein>
    <recommendedName>
        <fullName evidence="4">Prepilin-type N-terminal cleavage/methylation domain-containing protein</fullName>
    </recommendedName>
</protein>
<sequence>MANRYLETVSVENQKGFTLVELTVVCSMLFLVVIGLYRLFDAGVLAYAFSDNQAEIQQNARAAIFRMSSDIKNARRITNGSASSSLALETPGGETRFYLNNGKLMRRINTGGVISEEEVAEMVNYLWFYDIKDNFVKIIIETGKGSNVYKVETAVYIPDKDG</sequence>
<keyword evidence="1" id="KW-1133">Transmembrane helix</keyword>
<dbReference type="KEGG" id="tjr:TherJR_1747"/>
<feature type="transmembrane region" description="Helical" evidence="1">
    <location>
        <begin position="20"/>
        <end position="40"/>
    </location>
</feature>